<dbReference type="PANTHER" id="PTHR34223">
    <property type="entry name" value="OS11G0201299 PROTEIN"/>
    <property type="match status" value="1"/>
</dbReference>
<keyword evidence="4" id="KW-1185">Reference proteome</keyword>
<dbReference type="Proteomes" id="UP000823749">
    <property type="component" value="Chromosome 8"/>
</dbReference>
<protein>
    <recommendedName>
        <fullName evidence="2">F-box domain-containing protein</fullName>
    </recommendedName>
</protein>
<evidence type="ECO:0000313" key="4">
    <source>
        <dbReference type="Proteomes" id="UP000823749"/>
    </source>
</evidence>
<reference evidence="3" key="1">
    <citation type="submission" date="2020-08" db="EMBL/GenBank/DDBJ databases">
        <title>Plant Genome Project.</title>
        <authorList>
            <person name="Zhang R.-G."/>
        </authorList>
    </citation>
    <scope>NUCLEOTIDE SEQUENCE</scope>
    <source>
        <strain evidence="3">WSP0</strain>
        <tissue evidence="3">Leaf</tissue>
    </source>
</reference>
<comment type="caution">
    <text evidence="3">The sequence shown here is derived from an EMBL/GenBank/DDBJ whole genome shotgun (WGS) entry which is preliminary data.</text>
</comment>
<dbReference type="SUPFAM" id="SSF81383">
    <property type="entry name" value="F-box domain"/>
    <property type="match status" value="1"/>
</dbReference>
<dbReference type="Pfam" id="PF08387">
    <property type="entry name" value="FBD"/>
    <property type="match status" value="1"/>
</dbReference>
<dbReference type="CDD" id="cd22160">
    <property type="entry name" value="F-box_AtFBL13-like"/>
    <property type="match status" value="1"/>
</dbReference>
<dbReference type="EMBL" id="JACTNZ010000008">
    <property type="protein sequence ID" value="KAG5535072.1"/>
    <property type="molecule type" value="Genomic_DNA"/>
</dbReference>
<evidence type="ECO:0000256" key="1">
    <source>
        <dbReference type="SAM" id="MobiDB-lite"/>
    </source>
</evidence>
<dbReference type="InterPro" id="IPR053197">
    <property type="entry name" value="F-box_SCFL_complex_component"/>
</dbReference>
<feature type="region of interest" description="Disordered" evidence="1">
    <location>
        <begin position="226"/>
        <end position="298"/>
    </location>
</feature>
<dbReference type="Gene3D" id="1.20.1280.50">
    <property type="match status" value="1"/>
</dbReference>
<sequence>MSRRRTKTPLYSGVDRISELPDPILVHILSLLPIKQAIRTEFLSTRWKSLWTCTPTLIFREFSCGPDCLAQNSDGDIDYDCDEEKCSRFEEGKFVTFVDKTLSLSNCSRVKKKGSFFRIQTLFCFQCRFVVSIRGREGNRGGSLRIPRRRVSVGQEGSLRVATAFVHEFGDVKLSDDLVQKILSGCPALEMLELYRYDGFSRLNIDNASLKKLILRKFVGRTYEEDEAYGEDDPQVDEADGEDNPQVDEANGEADGPEVDEADGPEVDEADGEDDPEVADWQHGPEEDEAAASTTVDGGDVQDFDRIQAEFRGLLSSFVHLKSLAVGEWALQYFWIQQAKLCNFKEEHYWTSQKRIFKCLSLHLKNVVFADSSWLQVYGFESNFFDLVQFLLKNAKVLQKIIINTSRLEDVMPKEFFRASKKILSFPRSSPEAVVLFS</sequence>
<evidence type="ECO:0000313" key="3">
    <source>
        <dbReference type="EMBL" id="KAG5535072.1"/>
    </source>
</evidence>
<dbReference type="InterPro" id="IPR001810">
    <property type="entry name" value="F-box_dom"/>
</dbReference>
<gene>
    <name evidence="3" type="ORF">RHGRI_023001</name>
</gene>
<dbReference type="AlphaFoldDB" id="A0AAV6J3X4"/>
<dbReference type="PROSITE" id="PS50181">
    <property type="entry name" value="FBOX"/>
    <property type="match status" value="1"/>
</dbReference>
<feature type="domain" description="F-box" evidence="2">
    <location>
        <begin position="14"/>
        <end position="62"/>
    </location>
</feature>
<dbReference type="PANTHER" id="PTHR34223:SF51">
    <property type="entry name" value="OS06G0556300 PROTEIN"/>
    <property type="match status" value="1"/>
</dbReference>
<name>A0AAV6J3X4_9ERIC</name>
<dbReference type="InterPro" id="IPR053781">
    <property type="entry name" value="F-box_AtFBL13-like"/>
</dbReference>
<accession>A0AAV6J3X4</accession>
<organism evidence="3 4">
    <name type="scientific">Rhododendron griersonianum</name>
    <dbReference type="NCBI Taxonomy" id="479676"/>
    <lineage>
        <taxon>Eukaryota</taxon>
        <taxon>Viridiplantae</taxon>
        <taxon>Streptophyta</taxon>
        <taxon>Embryophyta</taxon>
        <taxon>Tracheophyta</taxon>
        <taxon>Spermatophyta</taxon>
        <taxon>Magnoliopsida</taxon>
        <taxon>eudicotyledons</taxon>
        <taxon>Gunneridae</taxon>
        <taxon>Pentapetalae</taxon>
        <taxon>asterids</taxon>
        <taxon>Ericales</taxon>
        <taxon>Ericaceae</taxon>
        <taxon>Ericoideae</taxon>
        <taxon>Rhodoreae</taxon>
        <taxon>Rhododendron</taxon>
    </lineage>
</organism>
<dbReference type="InterPro" id="IPR006566">
    <property type="entry name" value="FBD"/>
</dbReference>
<feature type="compositionally biased region" description="Acidic residues" evidence="1">
    <location>
        <begin position="226"/>
        <end position="278"/>
    </location>
</feature>
<dbReference type="SMART" id="SM00579">
    <property type="entry name" value="FBD"/>
    <property type="match status" value="1"/>
</dbReference>
<proteinExistence type="predicted"/>
<evidence type="ECO:0000259" key="2">
    <source>
        <dbReference type="PROSITE" id="PS50181"/>
    </source>
</evidence>
<dbReference type="Pfam" id="PF00646">
    <property type="entry name" value="F-box"/>
    <property type="match status" value="1"/>
</dbReference>
<dbReference type="InterPro" id="IPR036047">
    <property type="entry name" value="F-box-like_dom_sf"/>
</dbReference>